<dbReference type="InterPro" id="IPR011990">
    <property type="entry name" value="TPR-like_helical_dom_sf"/>
</dbReference>
<dbReference type="Proteomes" id="UP000187209">
    <property type="component" value="Unassembled WGS sequence"/>
</dbReference>
<keyword evidence="3" id="KW-1185">Reference proteome</keyword>
<dbReference type="InterPro" id="IPR018490">
    <property type="entry name" value="cNMP-bd_dom_sf"/>
</dbReference>
<evidence type="ECO:0000313" key="3">
    <source>
        <dbReference type="Proteomes" id="UP000187209"/>
    </source>
</evidence>
<proteinExistence type="predicted"/>
<dbReference type="PANTHER" id="PTHR23011:SF28">
    <property type="entry name" value="CYCLIC NUCLEOTIDE-BINDING DOMAIN CONTAINING PROTEIN"/>
    <property type="match status" value="1"/>
</dbReference>
<dbReference type="CDD" id="cd00038">
    <property type="entry name" value="CAP_ED"/>
    <property type="match status" value="1"/>
</dbReference>
<dbReference type="SUPFAM" id="SSF51206">
    <property type="entry name" value="cAMP-binding domain-like"/>
    <property type="match status" value="2"/>
</dbReference>
<reference evidence="2 3" key="1">
    <citation type="submission" date="2016-11" db="EMBL/GenBank/DDBJ databases">
        <title>The macronuclear genome of Stentor coeruleus: a giant cell with tiny introns.</title>
        <authorList>
            <person name="Slabodnick M."/>
            <person name="Ruby J.G."/>
            <person name="Reiff S.B."/>
            <person name="Swart E.C."/>
            <person name="Gosai S."/>
            <person name="Prabakaran S."/>
            <person name="Witkowska E."/>
            <person name="Larue G.E."/>
            <person name="Fisher S."/>
            <person name="Freeman R.M."/>
            <person name="Gunawardena J."/>
            <person name="Chu W."/>
            <person name="Stover N.A."/>
            <person name="Gregory B.D."/>
            <person name="Nowacki M."/>
            <person name="Derisi J."/>
            <person name="Roy S.W."/>
            <person name="Marshall W.F."/>
            <person name="Sood P."/>
        </authorList>
    </citation>
    <scope>NUCLEOTIDE SEQUENCE [LARGE SCALE GENOMIC DNA]</scope>
    <source>
        <strain evidence="2">WM001</strain>
    </source>
</reference>
<dbReference type="PANTHER" id="PTHR23011">
    <property type="entry name" value="CYCLIC NUCLEOTIDE-BINDING DOMAIN CONTAINING PROTEIN"/>
    <property type="match status" value="1"/>
</dbReference>
<dbReference type="InterPro" id="IPR000595">
    <property type="entry name" value="cNMP-bd_dom"/>
</dbReference>
<dbReference type="PROSITE" id="PS50042">
    <property type="entry name" value="CNMP_BINDING_3"/>
    <property type="match status" value="2"/>
</dbReference>
<evidence type="ECO:0000313" key="2">
    <source>
        <dbReference type="EMBL" id="OMJ65710.1"/>
    </source>
</evidence>
<comment type="caution">
    <text evidence="2">The sequence shown here is derived from an EMBL/GenBank/DDBJ whole genome shotgun (WGS) entry which is preliminary data.</text>
</comment>
<evidence type="ECO:0000259" key="1">
    <source>
        <dbReference type="PROSITE" id="PS50042"/>
    </source>
</evidence>
<dbReference type="InterPro" id="IPR014710">
    <property type="entry name" value="RmlC-like_jellyroll"/>
</dbReference>
<feature type="domain" description="Cyclic nucleotide-binding" evidence="1">
    <location>
        <begin position="441"/>
        <end position="557"/>
    </location>
</feature>
<organism evidence="2 3">
    <name type="scientific">Stentor coeruleus</name>
    <dbReference type="NCBI Taxonomy" id="5963"/>
    <lineage>
        <taxon>Eukaryota</taxon>
        <taxon>Sar</taxon>
        <taxon>Alveolata</taxon>
        <taxon>Ciliophora</taxon>
        <taxon>Postciliodesmatophora</taxon>
        <taxon>Heterotrichea</taxon>
        <taxon>Heterotrichida</taxon>
        <taxon>Stentoridae</taxon>
        <taxon>Stentor</taxon>
    </lineage>
</organism>
<dbReference type="SUPFAM" id="SSF48452">
    <property type="entry name" value="TPR-like"/>
    <property type="match status" value="1"/>
</dbReference>
<dbReference type="AlphaFoldDB" id="A0A1R2AMV0"/>
<accession>A0A1R2AMV0</accession>
<dbReference type="OrthoDB" id="312042at2759"/>
<dbReference type="Gene3D" id="2.60.120.10">
    <property type="entry name" value="Jelly Rolls"/>
    <property type="match status" value="2"/>
</dbReference>
<protein>
    <recommendedName>
        <fullName evidence="1">Cyclic nucleotide-binding domain-containing protein</fullName>
    </recommendedName>
</protein>
<dbReference type="EMBL" id="MPUH01001983">
    <property type="protein sequence ID" value="OMJ65710.1"/>
    <property type="molecule type" value="Genomic_DNA"/>
</dbReference>
<sequence length="559" mass="64206">MPEFFIHYIGKIQLHYKVHDFSQDDPEIVRKATKEFTENNIISALNLYFQSFATYKNTEKILNNFIVCLIRIKDYSSSVILFQKLGITSPILAFNIAFACIYTLQYKLGMYILDNAFQEVPDFVLMKVYLLYLLNNDTKALELYSKHQRMSIKKIKSHVVLIPNTRAVSRIGQRKTPLKKISKHQMSIDLHKKCSLSMTMSTTPTILGITQVMQKAKKELKPLLKARIKLPKKLSSKGNKKLGLNMDMIHSETLPDLTLPVIAFSKPPDLPVIKTPSDSQYFTLTKKAIEKLIKSLSGEKDLELAYKIVKRLKFFQQYTEKICLKLLGVSQYIYFEQGQVIFREGDFADSIYVILEGSVSVQQDYKGMSFVVNSRYDGETIGEYAIARGSVDINEAKRSATCFAGETTHMLKIISEKYAEVMNSQNENESELLKFLKQIIFFEHIPPVDLAYLANSLHPQKYFFEHEVLGLGEIPKGLYILMQGRLKAIYKKKVIELPPKYFFGQKMLIGETTKSKCRVISNAVESLVLILQPNHFDLVYRPLREIALARLAKYIDNDL</sequence>
<dbReference type="SMART" id="SM00100">
    <property type="entry name" value="cNMP"/>
    <property type="match status" value="2"/>
</dbReference>
<dbReference type="Pfam" id="PF00027">
    <property type="entry name" value="cNMP_binding"/>
    <property type="match status" value="1"/>
</dbReference>
<name>A0A1R2AMV0_9CILI</name>
<gene>
    <name evidence="2" type="ORF">SteCoe_37746</name>
</gene>
<feature type="domain" description="Cyclic nucleotide-binding" evidence="1">
    <location>
        <begin position="314"/>
        <end position="422"/>
    </location>
</feature>